<feature type="domain" description="Glycosyltransferase subfamily 4-like N-terminal" evidence="2">
    <location>
        <begin position="6"/>
        <end position="129"/>
    </location>
</feature>
<dbReference type="AlphaFoldDB" id="D8DZP4"/>
<dbReference type="Pfam" id="PF00534">
    <property type="entry name" value="Glycos_transf_1"/>
    <property type="match status" value="1"/>
</dbReference>
<dbReference type="SUPFAM" id="SSF53756">
    <property type="entry name" value="UDP-Glycosyltransferase/glycogen phosphorylase"/>
    <property type="match status" value="1"/>
</dbReference>
<gene>
    <name evidence="3" type="ORF">PBR_0651</name>
</gene>
<evidence type="ECO:0000313" key="3">
    <source>
        <dbReference type="EMBL" id="EFI71129.1"/>
    </source>
</evidence>
<dbReference type="InterPro" id="IPR028098">
    <property type="entry name" value="Glyco_trans_4-like_N"/>
</dbReference>
<dbReference type="EMBL" id="ADWO01000086">
    <property type="protein sequence ID" value="EFI71129.1"/>
    <property type="molecule type" value="Genomic_DNA"/>
</dbReference>
<sequence>MDKVRKREGVRMVNIPMEREVSLLKDLRSLIALFFFFRKEKPDILHCNTPKGSLLALLAGLFAGVPNRIYLVTGLRYQGTTGFFRFILKTMERISCFCATQVIPEGHGVLHTLHADHITNKRLRVLHYGNINGIDTSYFSRKCLEENFRSALGFTDDDFVFIFVGRIVRDKGMNELAEAMKKLISEKRSKQVKLLLVGSFEKGNPLYGDNEDFLRNSEHVKFVGWQEDVRPYLAAADALVFPSYREGFPNVPIQAGALDIPCIVTNINGCNEIIKDNLNGKIIRAPYAQQGKRDSLMENALYETMKWFIEHPEEVKRMGRNARGMITSRYEQKDVWKEILNLYLELVGLNNN</sequence>
<keyword evidence="4" id="KW-1185">Reference proteome</keyword>
<dbReference type="Pfam" id="PF13579">
    <property type="entry name" value="Glyco_trans_4_4"/>
    <property type="match status" value="1"/>
</dbReference>
<evidence type="ECO:0000259" key="1">
    <source>
        <dbReference type="Pfam" id="PF00534"/>
    </source>
</evidence>
<evidence type="ECO:0000313" key="4">
    <source>
        <dbReference type="Proteomes" id="UP000004524"/>
    </source>
</evidence>
<dbReference type="STRING" id="77095.SAMN05216455_102195"/>
<name>D8DZP4_9BACT</name>
<dbReference type="PANTHER" id="PTHR12526">
    <property type="entry name" value="GLYCOSYLTRANSFERASE"/>
    <property type="match status" value="1"/>
</dbReference>
<accession>D8DZP4</accession>
<comment type="caution">
    <text evidence="3">The sequence shown here is derived from an EMBL/GenBank/DDBJ whole genome shotgun (WGS) entry which is preliminary data.</text>
</comment>
<dbReference type="Proteomes" id="UP000004524">
    <property type="component" value="Unassembled WGS sequence"/>
</dbReference>
<dbReference type="GO" id="GO:0016757">
    <property type="term" value="F:glycosyltransferase activity"/>
    <property type="evidence" value="ECO:0007669"/>
    <property type="project" value="InterPro"/>
</dbReference>
<feature type="domain" description="Glycosyl transferase family 1" evidence="1">
    <location>
        <begin position="146"/>
        <end position="323"/>
    </location>
</feature>
<dbReference type="Gene3D" id="3.40.50.2000">
    <property type="entry name" value="Glycogen Phosphorylase B"/>
    <property type="match status" value="2"/>
</dbReference>
<organism evidence="3 4">
    <name type="scientific">Segatella baroniae B14</name>
    <dbReference type="NCBI Taxonomy" id="752555"/>
    <lineage>
        <taxon>Bacteria</taxon>
        <taxon>Pseudomonadati</taxon>
        <taxon>Bacteroidota</taxon>
        <taxon>Bacteroidia</taxon>
        <taxon>Bacteroidales</taxon>
        <taxon>Prevotellaceae</taxon>
        <taxon>Segatella</taxon>
    </lineage>
</organism>
<dbReference type="CDD" id="cd03808">
    <property type="entry name" value="GT4_CapM-like"/>
    <property type="match status" value="1"/>
</dbReference>
<evidence type="ECO:0000259" key="2">
    <source>
        <dbReference type="Pfam" id="PF13579"/>
    </source>
</evidence>
<reference evidence="3 4" key="1">
    <citation type="journal article" date="2010" name="Microb. Ecol.">
        <title>Comparative genome analysis of Prevotella ruminicola and Prevotella bryantii: insights into their environmental niche.</title>
        <authorList>
            <consortium name="North American Consortium for Rumen Bacteria"/>
            <person name="Purushe J."/>
            <person name="Fouts D.E."/>
            <person name="Morrison M."/>
            <person name="White B.A."/>
            <person name="Mackie R.I."/>
            <person name="Coutinho P.M."/>
            <person name="Henrissat B."/>
            <person name="Nelson K.E."/>
        </authorList>
    </citation>
    <scope>NUCLEOTIDE SEQUENCE [LARGE SCALE GENOMIC DNA]</scope>
    <source>
        <strain evidence="3 4">B14</strain>
    </source>
</reference>
<dbReference type="PANTHER" id="PTHR12526:SF638">
    <property type="entry name" value="SPORE COAT PROTEIN SA"/>
    <property type="match status" value="1"/>
</dbReference>
<dbReference type="InterPro" id="IPR001296">
    <property type="entry name" value="Glyco_trans_1"/>
</dbReference>
<proteinExistence type="predicted"/>
<protein>
    <submittedName>
        <fullName evidence="3">Putative lipopolysaccharide biosynthesis protein</fullName>
    </submittedName>
</protein>